<keyword evidence="4" id="KW-1185">Reference proteome</keyword>
<accession>A1BDI9</accession>
<feature type="region of interest" description="Disordered" evidence="1">
    <location>
        <begin position="82"/>
        <end position="101"/>
    </location>
</feature>
<keyword evidence="2" id="KW-1133">Transmembrane helix</keyword>
<dbReference type="STRING" id="290317.Cpha266_0407"/>
<dbReference type="HOGENOM" id="CLU_159993_0_0_10"/>
<gene>
    <name evidence="3" type="ordered locus">Cpha266_0407</name>
</gene>
<protein>
    <submittedName>
        <fullName evidence="3">Uncharacterized protein</fullName>
    </submittedName>
</protein>
<keyword evidence="2" id="KW-0472">Membrane</keyword>
<feature type="compositionally biased region" description="Polar residues" evidence="1">
    <location>
        <begin position="82"/>
        <end position="98"/>
    </location>
</feature>
<dbReference type="EMBL" id="CP000492">
    <property type="protein sequence ID" value="ABL64466.1"/>
    <property type="molecule type" value="Genomic_DNA"/>
</dbReference>
<organism evidence="3 4">
    <name type="scientific">Chlorobium phaeobacteroides (strain DSM 266 / SMG 266 / 2430)</name>
    <dbReference type="NCBI Taxonomy" id="290317"/>
    <lineage>
        <taxon>Bacteria</taxon>
        <taxon>Pseudomonadati</taxon>
        <taxon>Chlorobiota</taxon>
        <taxon>Chlorobiia</taxon>
        <taxon>Chlorobiales</taxon>
        <taxon>Chlorobiaceae</taxon>
        <taxon>Chlorobium/Pelodictyon group</taxon>
        <taxon>Chlorobium</taxon>
    </lineage>
</organism>
<feature type="transmembrane region" description="Helical" evidence="2">
    <location>
        <begin position="58"/>
        <end position="76"/>
    </location>
</feature>
<evidence type="ECO:0000256" key="2">
    <source>
        <dbReference type="SAM" id="Phobius"/>
    </source>
</evidence>
<dbReference type="eggNOG" id="ENOG5034BW7">
    <property type="taxonomic scope" value="Bacteria"/>
</dbReference>
<reference evidence="3 4" key="1">
    <citation type="submission" date="2006-12" db="EMBL/GenBank/DDBJ databases">
        <title>Complete sequence of Chlorobium phaeobacteroides DSM 266.</title>
        <authorList>
            <consortium name="US DOE Joint Genome Institute"/>
            <person name="Copeland A."/>
            <person name="Lucas S."/>
            <person name="Lapidus A."/>
            <person name="Barry K."/>
            <person name="Detter J.C."/>
            <person name="Glavina del Rio T."/>
            <person name="Hammon N."/>
            <person name="Israni S."/>
            <person name="Pitluck S."/>
            <person name="Goltsman E."/>
            <person name="Schmutz J."/>
            <person name="Larimer F."/>
            <person name="Land M."/>
            <person name="Hauser L."/>
            <person name="Mikhailova N."/>
            <person name="Li T."/>
            <person name="Overmann J."/>
            <person name="Bryant D.A."/>
            <person name="Richardson P."/>
        </authorList>
    </citation>
    <scope>NUCLEOTIDE SEQUENCE [LARGE SCALE GENOMIC DNA]</scope>
    <source>
        <strain evidence="3 4">DSM 266</strain>
    </source>
</reference>
<dbReference type="AlphaFoldDB" id="A1BDI9"/>
<dbReference type="KEGG" id="cph:Cpha266_0407"/>
<dbReference type="RefSeq" id="WP_011744299.1">
    <property type="nucleotide sequence ID" value="NC_008639.1"/>
</dbReference>
<keyword evidence="2" id="KW-0812">Transmembrane</keyword>
<dbReference type="Proteomes" id="UP000008701">
    <property type="component" value="Chromosome"/>
</dbReference>
<dbReference type="OrthoDB" id="598126at2"/>
<sequence length="126" mass="14308">MKHNIDTKEEEVRKIMQLLDEMQPLKVSPLFRVHLMEKVEAVSNNRRSETFHSFNPRLAFAALLVVINISSAMLFFSSTEQQAKETASNATETVNDDYTSPALAYYTETGTEFSGSELNDNQNSNR</sequence>
<name>A1BDI9_CHLPD</name>
<proteinExistence type="predicted"/>
<evidence type="ECO:0000313" key="4">
    <source>
        <dbReference type="Proteomes" id="UP000008701"/>
    </source>
</evidence>
<evidence type="ECO:0000313" key="3">
    <source>
        <dbReference type="EMBL" id="ABL64466.1"/>
    </source>
</evidence>
<evidence type="ECO:0000256" key="1">
    <source>
        <dbReference type="SAM" id="MobiDB-lite"/>
    </source>
</evidence>